<dbReference type="AlphaFoldDB" id="A0A0H2R3V9"/>
<evidence type="ECO:0000313" key="4">
    <source>
        <dbReference type="Proteomes" id="UP000053477"/>
    </source>
</evidence>
<dbReference type="Proteomes" id="UP000053477">
    <property type="component" value="Unassembled WGS sequence"/>
</dbReference>
<accession>A0A0H2R3V9</accession>
<dbReference type="InParanoid" id="A0A0H2R3V9"/>
<evidence type="ECO:0000256" key="1">
    <source>
        <dbReference type="SAM" id="MobiDB-lite"/>
    </source>
</evidence>
<dbReference type="EMBL" id="KQ086245">
    <property type="protein sequence ID" value="KLO06022.1"/>
    <property type="molecule type" value="Genomic_DNA"/>
</dbReference>
<gene>
    <name evidence="3" type="ORF">SCHPADRAFT_702536</name>
</gene>
<feature type="region of interest" description="Disordered" evidence="1">
    <location>
        <begin position="64"/>
        <end position="116"/>
    </location>
</feature>
<evidence type="ECO:0000313" key="3">
    <source>
        <dbReference type="EMBL" id="KLO06022.1"/>
    </source>
</evidence>
<proteinExistence type="predicted"/>
<feature type="signal peptide" evidence="2">
    <location>
        <begin position="1"/>
        <end position="24"/>
    </location>
</feature>
<keyword evidence="2" id="KW-0732">Signal</keyword>
<feature type="chain" id="PRO_5005201472" evidence="2">
    <location>
        <begin position="25"/>
        <end position="116"/>
    </location>
</feature>
<name>A0A0H2R3V9_9AGAM</name>
<reference evidence="3 4" key="1">
    <citation type="submission" date="2015-04" db="EMBL/GenBank/DDBJ databases">
        <title>Complete genome sequence of Schizopora paradoxa KUC8140, a cosmopolitan wood degrader in East Asia.</title>
        <authorList>
            <consortium name="DOE Joint Genome Institute"/>
            <person name="Min B."/>
            <person name="Park H."/>
            <person name="Jang Y."/>
            <person name="Kim J.-J."/>
            <person name="Kim K.H."/>
            <person name="Pangilinan J."/>
            <person name="Lipzen A."/>
            <person name="Riley R."/>
            <person name="Grigoriev I.V."/>
            <person name="Spatafora J.W."/>
            <person name="Choi I.-G."/>
        </authorList>
    </citation>
    <scope>NUCLEOTIDE SEQUENCE [LARGE SCALE GENOMIC DNA]</scope>
    <source>
        <strain evidence="3 4">KUC8140</strain>
    </source>
</reference>
<keyword evidence="4" id="KW-1185">Reference proteome</keyword>
<sequence length="116" mass="13017">MQLYLTRALTVGFLLMSALANASPRPILDARVAEGSPLLNRATDSLQRMRVARSNVREIVQFDQRKRSPSSVYPREPNSDFDSDSADGNRFLKRSSRISARGTPSEDSADWGREFL</sequence>
<protein>
    <submittedName>
        <fullName evidence="3">Uncharacterized protein</fullName>
    </submittedName>
</protein>
<organism evidence="3 4">
    <name type="scientific">Schizopora paradoxa</name>
    <dbReference type="NCBI Taxonomy" id="27342"/>
    <lineage>
        <taxon>Eukaryota</taxon>
        <taxon>Fungi</taxon>
        <taxon>Dikarya</taxon>
        <taxon>Basidiomycota</taxon>
        <taxon>Agaricomycotina</taxon>
        <taxon>Agaricomycetes</taxon>
        <taxon>Hymenochaetales</taxon>
        <taxon>Schizoporaceae</taxon>
        <taxon>Schizopora</taxon>
    </lineage>
</organism>
<evidence type="ECO:0000256" key="2">
    <source>
        <dbReference type="SAM" id="SignalP"/>
    </source>
</evidence>